<sequence length="43" mass="5069">MLIQLVHLIYAYCDRLYCNVSAYKSVYCGPIFSNQEVVFGFYH</sequence>
<comment type="caution">
    <text evidence="1">The sequence shown here is derived from an EMBL/GenBank/DDBJ whole genome shotgun (WGS) entry which is preliminary data.</text>
</comment>
<dbReference type="Proteomes" id="UP000238479">
    <property type="component" value="Chromosome 5"/>
</dbReference>
<keyword evidence="2" id="KW-1185">Reference proteome</keyword>
<proteinExistence type="predicted"/>
<dbReference type="AlphaFoldDB" id="A0A2P6Q6K3"/>
<gene>
    <name evidence="1" type="ORF">RchiOBHm_Chr5g0017841</name>
</gene>
<organism evidence="1 2">
    <name type="scientific">Rosa chinensis</name>
    <name type="common">China rose</name>
    <dbReference type="NCBI Taxonomy" id="74649"/>
    <lineage>
        <taxon>Eukaryota</taxon>
        <taxon>Viridiplantae</taxon>
        <taxon>Streptophyta</taxon>
        <taxon>Embryophyta</taxon>
        <taxon>Tracheophyta</taxon>
        <taxon>Spermatophyta</taxon>
        <taxon>Magnoliopsida</taxon>
        <taxon>eudicotyledons</taxon>
        <taxon>Gunneridae</taxon>
        <taxon>Pentapetalae</taxon>
        <taxon>rosids</taxon>
        <taxon>fabids</taxon>
        <taxon>Rosales</taxon>
        <taxon>Rosaceae</taxon>
        <taxon>Rosoideae</taxon>
        <taxon>Rosoideae incertae sedis</taxon>
        <taxon>Rosa</taxon>
    </lineage>
</organism>
<reference evidence="1 2" key="1">
    <citation type="journal article" date="2018" name="Nat. Genet.">
        <title>The Rosa genome provides new insights in the design of modern roses.</title>
        <authorList>
            <person name="Bendahmane M."/>
        </authorList>
    </citation>
    <scope>NUCLEOTIDE SEQUENCE [LARGE SCALE GENOMIC DNA]</scope>
    <source>
        <strain evidence="2">cv. Old Blush</strain>
    </source>
</reference>
<accession>A0A2P6Q6K3</accession>
<dbReference type="Gramene" id="PRQ29807">
    <property type="protein sequence ID" value="PRQ29807"/>
    <property type="gene ID" value="RchiOBHm_Chr5g0017841"/>
</dbReference>
<evidence type="ECO:0000313" key="1">
    <source>
        <dbReference type="EMBL" id="PRQ29807.1"/>
    </source>
</evidence>
<protein>
    <submittedName>
        <fullName evidence="1">Uncharacterized protein</fullName>
    </submittedName>
</protein>
<dbReference type="EMBL" id="PDCK01000043">
    <property type="protein sequence ID" value="PRQ29807.1"/>
    <property type="molecule type" value="Genomic_DNA"/>
</dbReference>
<evidence type="ECO:0000313" key="2">
    <source>
        <dbReference type="Proteomes" id="UP000238479"/>
    </source>
</evidence>
<name>A0A2P6Q6K3_ROSCH</name>